<feature type="signal peptide" evidence="8">
    <location>
        <begin position="1"/>
        <end position="22"/>
    </location>
</feature>
<feature type="domain" description="Spore germination GerAC-like C-terminal" evidence="9">
    <location>
        <begin position="201"/>
        <end position="366"/>
    </location>
</feature>
<dbReference type="NCBIfam" id="TIGR02887">
    <property type="entry name" value="spore_ger_x_C"/>
    <property type="match status" value="1"/>
</dbReference>
<dbReference type="InterPro" id="IPR057336">
    <property type="entry name" value="GerAC_N"/>
</dbReference>
<dbReference type="PANTHER" id="PTHR35789">
    <property type="entry name" value="SPORE GERMINATION PROTEIN B3"/>
    <property type="match status" value="1"/>
</dbReference>
<dbReference type="Proteomes" id="UP000243547">
    <property type="component" value="Unassembled WGS sequence"/>
</dbReference>
<evidence type="ECO:0000256" key="7">
    <source>
        <dbReference type="ARBA" id="ARBA00023288"/>
    </source>
</evidence>
<accession>A0A1M6Q455</accession>
<evidence type="ECO:0000256" key="3">
    <source>
        <dbReference type="ARBA" id="ARBA00022544"/>
    </source>
</evidence>
<dbReference type="OrthoDB" id="2986797at2"/>
<sequence>MKNKKTLIFCILVVLLTGCGTAQLRVIDDLEIIFGLGLEKGEKDGVLKVTTFGVTQEETAKEPVIQHNIEGYGLKGFIRNWQYQGHKFLALGKVQVIVFGEEISKNGLQNILLELLEIPEIDVNAMVAYYEGDPKDIFSIDVIEEQRVAFYLRKLLEKNSIKNSIPRVDFYTLTTNHFTIGKNSYLPIIKESKDKSKAIVTGLALLDNEGKVKVKLNDTETLYLLLLKGHRVSLLIDSNVPVKEGHKARVLFEVTGSKVRFDTELVKGKPQINVKIDCRGNLKKIEGLEGDYFDQKVFDKINKEISKHLTVKMQELIDKFQENGVDPVGFGELIRVRHNRYFKKNTWEKDYPQITITNETKIKLLRATNIRNRP</sequence>
<keyword evidence="12" id="KW-1185">Reference proteome</keyword>
<evidence type="ECO:0000256" key="8">
    <source>
        <dbReference type="SAM" id="SignalP"/>
    </source>
</evidence>
<dbReference type="GO" id="GO:0016020">
    <property type="term" value="C:membrane"/>
    <property type="evidence" value="ECO:0007669"/>
    <property type="project" value="UniProtKB-SubCell"/>
</dbReference>
<evidence type="ECO:0000259" key="9">
    <source>
        <dbReference type="Pfam" id="PF05504"/>
    </source>
</evidence>
<dbReference type="STRING" id="1120989.SAMN02745227_01638"/>
<protein>
    <submittedName>
        <fullName evidence="11">Germination protein, Ger(X)C family</fullName>
    </submittedName>
</protein>
<keyword evidence="4 8" id="KW-0732">Signal</keyword>
<dbReference type="RefSeq" id="WP_072907817.1">
    <property type="nucleotide sequence ID" value="NZ_FRAI01000018.1"/>
</dbReference>
<evidence type="ECO:0000259" key="10">
    <source>
        <dbReference type="Pfam" id="PF25198"/>
    </source>
</evidence>
<evidence type="ECO:0000256" key="1">
    <source>
        <dbReference type="ARBA" id="ARBA00004635"/>
    </source>
</evidence>
<feature type="domain" description="Spore germination protein N-terminal" evidence="10">
    <location>
        <begin position="25"/>
        <end position="190"/>
    </location>
</feature>
<dbReference type="Pfam" id="PF25198">
    <property type="entry name" value="Spore_GerAC_N"/>
    <property type="match status" value="1"/>
</dbReference>
<keyword evidence="5" id="KW-0472">Membrane</keyword>
<dbReference type="Pfam" id="PF05504">
    <property type="entry name" value="Spore_GerAC"/>
    <property type="match status" value="1"/>
</dbReference>
<proteinExistence type="inferred from homology"/>
<evidence type="ECO:0000256" key="6">
    <source>
        <dbReference type="ARBA" id="ARBA00023139"/>
    </source>
</evidence>
<dbReference type="PROSITE" id="PS51257">
    <property type="entry name" value="PROKAR_LIPOPROTEIN"/>
    <property type="match status" value="1"/>
</dbReference>
<organism evidence="11 12">
    <name type="scientific">Anaerobranca californiensis DSM 14826</name>
    <dbReference type="NCBI Taxonomy" id="1120989"/>
    <lineage>
        <taxon>Bacteria</taxon>
        <taxon>Bacillati</taxon>
        <taxon>Bacillota</taxon>
        <taxon>Clostridia</taxon>
        <taxon>Eubacteriales</taxon>
        <taxon>Proteinivoracaceae</taxon>
        <taxon>Anaerobranca</taxon>
    </lineage>
</organism>
<dbReference type="InterPro" id="IPR046953">
    <property type="entry name" value="Spore_GerAC-like_C"/>
</dbReference>
<gene>
    <name evidence="11" type="ORF">SAMN02745227_01638</name>
</gene>
<evidence type="ECO:0000313" key="11">
    <source>
        <dbReference type="EMBL" id="SHK14933.1"/>
    </source>
</evidence>
<evidence type="ECO:0000313" key="12">
    <source>
        <dbReference type="Proteomes" id="UP000243547"/>
    </source>
</evidence>
<comment type="subcellular location">
    <subcellularLocation>
        <location evidence="1">Membrane</location>
        <topology evidence="1">Lipid-anchor</topology>
    </subcellularLocation>
</comment>
<comment type="similarity">
    <text evidence="2">Belongs to the GerABKC lipoprotein family.</text>
</comment>
<reference evidence="12" key="1">
    <citation type="submission" date="2016-11" db="EMBL/GenBank/DDBJ databases">
        <authorList>
            <person name="Varghese N."/>
            <person name="Submissions S."/>
        </authorList>
    </citation>
    <scope>NUCLEOTIDE SEQUENCE [LARGE SCALE GENOMIC DNA]</scope>
    <source>
        <strain evidence="12">DSM 14826</strain>
    </source>
</reference>
<dbReference type="AlphaFoldDB" id="A0A1M6Q455"/>
<keyword evidence="7" id="KW-0449">Lipoprotein</keyword>
<keyword evidence="6" id="KW-0564">Palmitate</keyword>
<feature type="chain" id="PRO_5038375410" evidence="8">
    <location>
        <begin position="23"/>
        <end position="374"/>
    </location>
</feature>
<dbReference type="InterPro" id="IPR038501">
    <property type="entry name" value="Spore_GerAC_C_sf"/>
</dbReference>
<name>A0A1M6Q455_9FIRM</name>
<dbReference type="EMBL" id="FRAI01000018">
    <property type="protein sequence ID" value="SHK14933.1"/>
    <property type="molecule type" value="Genomic_DNA"/>
</dbReference>
<dbReference type="GO" id="GO:0009847">
    <property type="term" value="P:spore germination"/>
    <property type="evidence" value="ECO:0007669"/>
    <property type="project" value="InterPro"/>
</dbReference>
<keyword evidence="3" id="KW-0309">Germination</keyword>
<dbReference type="InterPro" id="IPR008844">
    <property type="entry name" value="Spore_GerAC-like"/>
</dbReference>
<evidence type="ECO:0000256" key="5">
    <source>
        <dbReference type="ARBA" id="ARBA00023136"/>
    </source>
</evidence>
<evidence type="ECO:0000256" key="4">
    <source>
        <dbReference type="ARBA" id="ARBA00022729"/>
    </source>
</evidence>
<dbReference type="PANTHER" id="PTHR35789:SF1">
    <property type="entry name" value="SPORE GERMINATION PROTEIN B3"/>
    <property type="match status" value="1"/>
</dbReference>
<evidence type="ECO:0000256" key="2">
    <source>
        <dbReference type="ARBA" id="ARBA00007886"/>
    </source>
</evidence>
<dbReference type="Gene3D" id="3.30.300.210">
    <property type="entry name" value="Nutrient germinant receptor protein C, domain 3"/>
    <property type="match status" value="1"/>
</dbReference>